<dbReference type="RefSeq" id="WP_138579590.1">
    <property type="nucleotide sequence ID" value="NZ_CP040818.1"/>
</dbReference>
<keyword evidence="2" id="KW-1185">Reference proteome</keyword>
<name>A0A5B8G1V8_9RHOB</name>
<proteinExistence type="predicted"/>
<evidence type="ECO:0000313" key="2">
    <source>
        <dbReference type="Proteomes" id="UP000305888"/>
    </source>
</evidence>
<dbReference type="EMBL" id="CP040818">
    <property type="protein sequence ID" value="QDL92533.1"/>
    <property type="molecule type" value="Genomic_DNA"/>
</dbReference>
<protein>
    <submittedName>
        <fullName evidence="1">DUF1376 domain-containing protein</fullName>
    </submittedName>
</protein>
<reference evidence="1 2" key="1">
    <citation type="submission" date="2019-06" db="EMBL/GenBank/DDBJ databases">
        <title>Genome sequence of Rhodobacteraceae bacterium D4M1.</title>
        <authorList>
            <person name="Cao J."/>
        </authorList>
    </citation>
    <scope>NUCLEOTIDE SEQUENCE [LARGE SCALE GENOMIC DNA]</scope>
    <source>
        <strain evidence="1 2">D4M1</strain>
    </source>
</reference>
<evidence type="ECO:0000313" key="1">
    <source>
        <dbReference type="EMBL" id="QDL92533.1"/>
    </source>
</evidence>
<organism evidence="1 2">
    <name type="scientific">Paroceanicella profunda</name>
    <dbReference type="NCBI Taxonomy" id="2579971"/>
    <lineage>
        <taxon>Bacteria</taxon>
        <taxon>Pseudomonadati</taxon>
        <taxon>Pseudomonadota</taxon>
        <taxon>Alphaproteobacteria</taxon>
        <taxon>Rhodobacterales</taxon>
        <taxon>Paracoccaceae</taxon>
        <taxon>Paroceanicella</taxon>
    </lineage>
</organism>
<accession>A0A5B8G1V8</accession>
<dbReference type="AlphaFoldDB" id="A0A5B8G1V8"/>
<dbReference type="Proteomes" id="UP000305888">
    <property type="component" value="Chromosome"/>
</dbReference>
<dbReference type="KEGG" id="ppru:FDP22_12530"/>
<dbReference type="OrthoDB" id="7692308at2"/>
<sequence length="209" mass="23708">MSDLPLYPVPSGSRIRGDWVPLHFRRLLNSRFVAQVDPAAGFFAVILWAVACDQDPAGTLPEDDVQLARLAGFGRDLDGWRRVRQGALYGWTPCACEIDGEMVRRLQHRTVTEMVGDAIAKLARRQKVNEEGAERAMLSRLRDRMQKAGATARMTEREDLVIETRRILGLQQCRWTIENVRAAMSEAEMKFENDRRVADLNIRRMPSGG</sequence>
<gene>
    <name evidence="1" type="ORF">FDP22_12530</name>
</gene>